<dbReference type="InterPro" id="IPR008258">
    <property type="entry name" value="Transglycosylase_SLT_dom_1"/>
</dbReference>
<dbReference type="AlphaFoldDB" id="A0A1W6P0J8"/>
<evidence type="ECO:0000313" key="3">
    <source>
        <dbReference type="EMBL" id="ARO14797.1"/>
    </source>
</evidence>
<reference evidence="3 4" key="1">
    <citation type="submission" date="2017-02" db="EMBL/GenBank/DDBJ databases">
        <title>Ketogulonicigenium robustum SPU B003 Genome sequencing and assembly.</title>
        <authorList>
            <person name="Li Y."/>
            <person name="Liu L."/>
            <person name="Wang C."/>
            <person name="Zhang M."/>
            <person name="Zhang T."/>
            <person name="Zhang Y."/>
        </authorList>
    </citation>
    <scope>NUCLEOTIDE SEQUENCE [LARGE SCALE GENOMIC DNA]</scope>
    <source>
        <strain evidence="3 4">SPU_B003</strain>
    </source>
</reference>
<evidence type="ECO:0000256" key="1">
    <source>
        <dbReference type="ARBA" id="ARBA00009387"/>
    </source>
</evidence>
<organism evidence="3 4">
    <name type="scientific">Ketogulonicigenium robustum</name>
    <dbReference type="NCBI Taxonomy" id="92947"/>
    <lineage>
        <taxon>Bacteria</taxon>
        <taxon>Pseudomonadati</taxon>
        <taxon>Pseudomonadota</taxon>
        <taxon>Alphaproteobacteria</taxon>
        <taxon>Rhodobacterales</taxon>
        <taxon>Roseobacteraceae</taxon>
        <taxon>Ketogulonicigenium</taxon>
    </lineage>
</organism>
<evidence type="ECO:0000259" key="2">
    <source>
        <dbReference type="Pfam" id="PF01464"/>
    </source>
</evidence>
<dbReference type="KEGG" id="kro:BVG79_01451"/>
<accession>A0A1W6P0J8</accession>
<proteinExistence type="inferred from homology"/>
<comment type="similarity">
    <text evidence="1">Belongs to the virb1 family.</text>
</comment>
<dbReference type="SUPFAM" id="SSF53955">
    <property type="entry name" value="Lysozyme-like"/>
    <property type="match status" value="1"/>
</dbReference>
<feature type="domain" description="Transglycosylase SLT" evidence="2">
    <location>
        <begin position="50"/>
        <end position="116"/>
    </location>
</feature>
<dbReference type="Gene3D" id="1.10.530.10">
    <property type="match status" value="1"/>
</dbReference>
<protein>
    <recommendedName>
        <fullName evidence="2">Transglycosylase SLT domain-containing protein</fullName>
    </recommendedName>
</protein>
<dbReference type="Proteomes" id="UP000242447">
    <property type="component" value="Chromosome"/>
</dbReference>
<dbReference type="EMBL" id="CP019937">
    <property type="protein sequence ID" value="ARO14797.1"/>
    <property type="molecule type" value="Genomic_DNA"/>
</dbReference>
<keyword evidence="4" id="KW-1185">Reference proteome</keyword>
<dbReference type="STRING" id="92947.BVG79_01451"/>
<evidence type="ECO:0000313" key="4">
    <source>
        <dbReference type="Proteomes" id="UP000242447"/>
    </source>
</evidence>
<dbReference type="Pfam" id="PF01464">
    <property type="entry name" value="SLT"/>
    <property type="match status" value="1"/>
</dbReference>
<dbReference type="InterPro" id="IPR023346">
    <property type="entry name" value="Lysozyme-like_dom_sf"/>
</dbReference>
<sequence length="162" mass="17104">MQWDHRAEAPQWTEATLDALRTEGAPLLSEVPSDISTWCPGYATASEDDRAAFWAGLFSALARHESTWNPQAVGGGGRWFGLVQIAPATAQGHGCDAKSGTALQDGTSNLECAVRIATSAVTRDGVVATGRGGLAADWGPFTNPEKRAQMARWVSAQPYCAG</sequence>
<gene>
    <name evidence="3" type="ORF">BVG79_01451</name>
</gene>
<dbReference type="CDD" id="cd00442">
    <property type="entry name" value="Lyz-like"/>
    <property type="match status" value="1"/>
</dbReference>
<name>A0A1W6P0J8_9RHOB</name>